<keyword evidence="2" id="KW-1185">Reference proteome</keyword>
<evidence type="ECO:0000313" key="1">
    <source>
        <dbReference type="EMBL" id="KAJ9144521.1"/>
    </source>
</evidence>
<dbReference type="InterPro" id="IPR029068">
    <property type="entry name" value="Glyas_Bleomycin-R_OHBP_Dase"/>
</dbReference>
<organism evidence="1 2">
    <name type="scientific">Pleurostoma richardsiae</name>
    <dbReference type="NCBI Taxonomy" id="41990"/>
    <lineage>
        <taxon>Eukaryota</taxon>
        <taxon>Fungi</taxon>
        <taxon>Dikarya</taxon>
        <taxon>Ascomycota</taxon>
        <taxon>Pezizomycotina</taxon>
        <taxon>Sordariomycetes</taxon>
        <taxon>Sordariomycetidae</taxon>
        <taxon>Calosphaeriales</taxon>
        <taxon>Pleurostomataceae</taxon>
        <taxon>Pleurostoma</taxon>
    </lineage>
</organism>
<comment type="caution">
    <text evidence="1">The sequence shown here is derived from an EMBL/GenBank/DDBJ whole genome shotgun (WGS) entry which is preliminary data.</text>
</comment>
<accession>A0AA38RML5</accession>
<proteinExistence type="predicted"/>
<evidence type="ECO:0000313" key="2">
    <source>
        <dbReference type="Proteomes" id="UP001174694"/>
    </source>
</evidence>
<reference evidence="1" key="1">
    <citation type="submission" date="2022-07" db="EMBL/GenBank/DDBJ databases">
        <title>Fungi with potential for degradation of polypropylene.</title>
        <authorList>
            <person name="Gostincar C."/>
        </authorList>
    </citation>
    <scope>NUCLEOTIDE SEQUENCE</scope>
    <source>
        <strain evidence="1">EXF-13308</strain>
    </source>
</reference>
<name>A0AA38RML5_9PEZI</name>
<dbReference type="SUPFAM" id="SSF54593">
    <property type="entry name" value="Glyoxalase/Bleomycin resistance protein/Dihydroxybiphenyl dioxygenase"/>
    <property type="match status" value="2"/>
</dbReference>
<gene>
    <name evidence="1" type="ORF">NKR23_g5883</name>
</gene>
<sequence length="343" mass="38828">MASQSTLTALFAVTQNVSDVEAQVEFYQDFGFVLDTGYDAAEDVPEEYYLARGVQKSDLVKSTAMRLPADPYMHVIVNSWKNLKRGPAWPGTFDQIGSRGFSLLVADVAVEVARIKRDYPHVRVLHDPITINRGWGKTTSALLLDPEQVFLELITIDKGSPYDPVNVRAPPFGEKQWLHFMLNCSKFEETVQFYKSFGFEHDVGVDFRPKAGFEPKGFAYFVKQMDDAFGYKMGNGTGVAFLRTESDISGMHLELTGHKPGSLKDPDDKPTWPQKGIARFCYRVDDYAACLAHQVARGSKIYVDDQRGCLEWGDTQWCFTGDTDGNIMTQEQWFPCRYWGEKD</sequence>
<dbReference type="Gene3D" id="3.10.180.10">
    <property type="entry name" value="2,3-Dihydroxybiphenyl 1,2-Dioxygenase, domain 1"/>
    <property type="match status" value="2"/>
</dbReference>
<dbReference type="Proteomes" id="UP001174694">
    <property type="component" value="Unassembled WGS sequence"/>
</dbReference>
<dbReference type="AlphaFoldDB" id="A0AA38RML5"/>
<protein>
    <submittedName>
        <fullName evidence="1">Uncharacterized protein</fullName>
    </submittedName>
</protein>
<dbReference type="EMBL" id="JANBVO010000016">
    <property type="protein sequence ID" value="KAJ9144521.1"/>
    <property type="molecule type" value="Genomic_DNA"/>
</dbReference>